<name>A0A2W5NFF5_9SPHN</name>
<dbReference type="EMBL" id="QFPX01000031">
    <property type="protein sequence ID" value="PZQ50949.1"/>
    <property type="molecule type" value="Genomic_DNA"/>
</dbReference>
<comment type="caution">
    <text evidence="2">The sequence shown here is derived from an EMBL/GenBank/DDBJ whole genome shotgun (WGS) entry which is preliminary data.</text>
</comment>
<feature type="transmembrane region" description="Helical" evidence="1">
    <location>
        <begin position="176"/>
        <end position="200"/>
    </location>
</feature>
<feature type="transmembrane region" description="Helical" evidence="1">
    <location>
        <begin position="227"/>
        <end position="249"/>
    </location>
</feature>
<reference evidence="2 3" key="1">
    <citation type="submission" date="2017-08" db="EMBL/GenBank/DDBJ databases">
        <title>Infants hospitalized years apart are colonized by the same room-sourced microbial strains.</title>
        <authorList>
            <person name="Brooks B."/>
            <person name="Olm M.R."/>
            <person name="Firek B.A."/>
            <person name="Baker R."/>
            <person name="Thomas B.C."/>
            <person name="Morowitz M.J."/>
            <person name="Banfield J.F."/>
        </authorList>
    </citation>
    <scope>NUCLEOTIDE SEQUENCE [LARGE SCALE GENOMIC DNA]</scope>
    <source>
        <strain evidence="2">S2_005_002_R2_33</strain>
    </source>
</reference>
<feature type="transmembrane region" description="Helical" evidence="1">
    <location>
        <begin position="91"/>
        <end position="108"/>
    </location>
</feature>
<keyword evidence="1" id="KW-1133">Transmembrane helix</keyword>
<protein>
    <recommendedName>
        <fullName evidence="4">MFS transporter</fullName>
    </recommendedName>
</protein>
<dbReference type="AlphaFoldDB" id="A0A2W5NFF5"/>
<keyword evidence="1" id="KW-0472">Membrane</keyword>
<evidence type="ECO:0000313" key="2">
    <source>
        <dbReference type="EMBL" id="PZQ50949.1"/>
    </source>
</evidence>
<accession>A0A2W5NFF5</accession>
<feature type="transmembrane region" description="Helical" evidence="1">
    <location>
        <begin position="20"/>
        <end position="38"/>
    </location>
</feature>
<evidence type="ECO:0000256" key="1">
    <source>
        <dbReference type="SAM" id="Phobius"/>
    </source>
</evidence>
<gene>
    <name evidence="2" type="ORF">DI555_21975</name>
</gene>
<evidence type="ECO:0008006" key="4">
    <source>
        <dbReference type="Google" id="ProtNLM"/>
    </source>
</evidence>
<keyword evidence="1" id="KW-0812">Transmembrane</keyword>
<feature type="transmembrane region" description="Helical" evidence="1">
    <location>
        <begin position="397"/>
        <end position="421"/>
    </location>
</feature>
<dbReference type="Pfam" id="PF18943">
    <property type="entry name" value="DUF5690"/>
    <property type="match status" value="1"/>
</dbReference>
<feature type="transmembrane region" description="Helical" evidence="1">
    <location>
        <begin position="149"/>
        <end position="170"/>
    </location>
</feature>
<organism evidence="2 3">
    <name type="scientific">Novosphingobium pentaromativorans</name>
    <dbReference type="NCBI Taxonomy" id="205844"/>
    <lineage>
        <taxon>Bacteria</taxon>
        <taxon>Pseudomonadati</taxon>
        <taxon>Pseudomonadota</taxon>
        <taxon>Alphaproteobacteria</taxon>
        <taxon>Sphingomonadales</taxon>
        <taxon>Sphingomonadaceae</taxon>
        <taxon>Novosphingobium</taxon>
    </lineage>
</organism>
<sequence>MLPESSPGGPPANSPGTSSKLIAAGIAAFWVYLAMYAFRKPIAVATFSEQAALWGIDFKSAVIMAQALGYACSKIIGIRVVSVQRGAGRKGLILGLIGISWLALLGVALLPARLAPYCMVANGLPLGMIWGLVVSYLEGRRLTEVLTTILSASFIVSSGLVKAVGGVLLLQGVPETWMPAATGLLFAPLLVIALQVLAAIPPPDEKDRHARGERVAMDGAARRRFVALHWLGLSLLLAGYGLLVALRDYRDNFAADMWEQLGYGRSPSLFLETEIPVTFAVLLGLAAIGWIRRNRAALVAVYALIFTGAAILGLSTLAWRLGLIGPVAWITLSGTGLYLAHAPFSAVLFERIMAFTRYPGNAGFLIYVADAFGYCGSLVLMLAFSLGGDPHPRAVTFYAEGCIATCAVLAIAIPASLALFLRRPARQEMPPSQGRAAM</sequence>
<dbReference type="Proteomes" id="UP000249082">
    <property type="component" value="Unassembled WGS sequence"/>
</dbReference>
<feature type="transmembrane region" description="Helical" evidence="1">
    <location>
        <begin position="269"/>
        <end position="291"/>
    </location>
</feature>
<dbReference type="InterPro" id="IPR043745">
    <property type="entry name" value="DUF5690"/>
</dbReference>
<feature type="transmembrane region" description="Helical" evidence="1">
    <location>
        <begin position="298"/>
        <end position="321"/>
    </location>
</feature>
<feature type="transmembrane region" description="Helical" evidence="1">
    <location>
        <begin position="361"/>
        <end position="385"/>
    </location>
</feature>
<evidence type="ECO:0000313" key="3">
    <source>
        <dbReference type="Proteomes" id="UP000249082"/>
    </source>
</evidence>
<proteinExistence type="predicted"/>
<feature type="transmembrane region" description="Helical" evidence="1">
    <location>
        <begin position="327"/>
        <end position="349"/>
    </location>
</feature>
<feature type="transmembrane region" description="Helical" evidence="1">
    <location>
        <begin position="114"/>
        <end position="137"/>
    </location>
</feature>